<reference evidence="1 2" key="1">
    <citation type="submission" date="2012-10" db="EMBL/GenBank/DDBJ databases">
        <title>Genome sequencing and analysis of entomopathogenic fungi Beauveria bassiana D1-5.</title>
        <authorList>
            <person name="Li Q."/>
            <person name="Wang L."/>
            <person name="Zhang Z."/>
            <person name="Wang Q."/>
            <person name="Ren J."/>
            <person name="Wang M."/>
            <person name="Xu W."/>
            <person name="Wang J."/>
            <person name="Lu Y."/>
            <person name="Du Q."/>
            <person name="Sun Z."/>
        </authorList>
    </citation>
    <scope>NUCLEOTIDE SEQUENCE [LARGE SCALE GENOMIC DNA]</scope>
    <source>
        <strain evidence="1 2">D1-5</strain>
    </source>
</reference>
<dbReference type="Proteomes" id="UP000030106">
    <property type="component" value="Unassembled WGS sequence"/>
</dbReference>
<comment type="caution">
    <text evidence="1">The sequence shown here is derived from an EMBL/GenBank/DDBJ whole genome shotgun (WGS) entry which is preliminary data.</text>
</comment>
<evidence type="ECO:0000313" key="1">
    <source>
        <dbReference type="EMBL" id="KGQ02271.1"/>
    </source>
</evidence>
<name>A0A0A2V3C9_BEABA</name>
<dbReference type="HOGENOM" id="CLU_050247_0_0_1"/>
<dbReference type="EMBL" id="ANFO01001694">
    <property type="protein sequence ID" value="KGQ02271.1"/>
    <property type="molecule type" value="Genomic_DNA"/>
</dbReference>
<accession>A0A0A2V3C9</accession>
<evidence type="ECO:0000313" key="2">
    <source>
        <dbReference type="Proteomes" id="UP000030106"/>
    </source>
</evidence>
<sequence length="254" mass="28273">MTSKSCPLRYTELFQPPASVTETTAHTTSIVVSDAVATTVAEATIAHATIGQKDEHLMVAMQAPTDNVRGDHTLEVQALADRESGSHTSTVETVADCIIVNSTVVQQAAVAESSAVGNSTAPKLRYNDPQAIYQRYVESRQAWYDTQPRGSIKTNQQYRKATGLPQRYNRAELAWCLDWKQMGKQCKEQERSRDWTKEEMMSYLDWDKAEEDRVEAKVAAEMEANPFSDRRGMGDIWEAAAADCVAQEALYLGE</sequence>
<proteinExistence type="predicted"/>
<dbReference type="AlphaFoldDB" id="A0A0A2V3C9"/>
<organism evidence="1 2">
    <name type="scientific">Beauveria bassiana D1-5</name>
    <dbReference type="NCBI Taxonomy" id="1245745"/>
    <lineage>
        <taxon>Eukaryota</taxon>
        <taxon>Fungi</taxon>
        <taxon>Dikarya</taxon>
        <taxon>Ascomycota</taxon>
        <taxon>Pezizomycotina</taxon>
        <taxon>Sordariomycetes</taxon>
        <taxon>Hypocreomycetidae</taxon>
        <taxon>Hypocreales</taxon>
        <taxon>Cordycipitaceae</taxon>
        <taxon>Beauveria</taxon>
    </lineage>
</organism>
<gene>
    <name evidence="1" type="ORF">BBAD15_g12519</name>
</gene>
<protein>
    <submittedName>
        <fullName evidence="1">Uncharacterized protein</fullName>
    </submittedName>
</protein>